<dbReference type="AlphaFoldDB" id="A0A9E8KPS0"/>
<dbReference type="Proteomes" id="UP001164472">
    <property type="component" value="Chromosome"/>
</dbReference>
<sequence length="188" mass="20533">MTNIATPTYLQDANQLLSADGFKLTGSWYHGTASGLTDAILEKGLIGSGDAELNKKTKSAMATIGNRYTEQKEPVFLTQSKELAYYWANEKAELRKTRFGSDETPVVFELSLPSELADKVKTDVGAATMLISGNDPYIAYLQALYSDNNIELPELDPANIDRMAYLNLLGMAYCSVDIPAEHIIVLAG</sequence>
<reference evidence="1" key="1">
    <citation type="submission" date="2022-07" db="EMBL/GenBank/DDBJ databases">
        <title>Alkalimarinus sp. nov., isolated from gut of a Alitta virens.</title>
        <authorList>
            <person name="Yang A.I."/>
            <person name="Shin N.-R."/>
        </authorList>
    </citation>
    <scope>NUCLEOTIDE SEQUENCE</scope>
    <source>
        <strain evidence="1">FA028</strain>
    </source>
</reference>
<gene>
    <name evidence="1" type="ORF">NNL22_15785</name>
</gene>
<proteinExistence type="predicted"/>
<name>A0A9E8KPS0_9ALTE</name>
<organism evidence="1 2">
    <name type="scientific">Alkalimarinus sediminis</name>
    <dbReference type="NCBI Taxonomy" id="1632866"/>
    <lineage>
        <taxon>Bacteria</taxon>
        <taxon>Pseudomonadati</taxon>
        <taxon>Pseudomonadota</taxon>
        <taxon>Gammaproteobacteria</taxon>
        <taxon>Alteromonadales</taxon>
        <taxon>Alteromonadaceae</taxon>
        <taxon>Alkalimarinus</taxon>
    </lineage>
</organism>
<dbReference type="EMBL" id="CP101527">
    <property type="protein sequence ID" value="UZW74465.1"/>
    <property type="molecule type" value="Genomic_DNA"/>
</dbReference>
<dbReference type="KEGG" id="asem:NNL22_15785"/>
<protein>
    <submittedName>
        <fullName evidence="1">Uncharacterized protein</fullName>
    </submittedName>
</protein>
<dbReference type="RefSeq" id="WP_251812591.1">
    <property type="nucleotide sequence ID" value="NZ_CP101527.1"/>
</dbReference>
<keyword evidence="2" id="KW-1185">Reference proteome</keyword>
<evidence type="ECO:0000313" key="1">
    <source>
        <dbReference type="EMBL" id="UZW74465.1"/>
    </source>
</evidence>
<accession>A0A9E8KPS0</accession>
<evidence type="ECO:0000313" key="2">
    <source>
        <dbReference type="Proteomes" id="UP001164472"/>
    </source>
</evidence>